<sequence>MEPGTDGGNIGLIDIKLWVECKNFNRTELREKGLKITRPADHTERGCFLIGVVYRKDNTHHRTMVLFGCGWEYVFRMYIRKFSHALEQPHLRDFVSQQSGEIDIVPPPTNCSCFELEKKNSSQNGSGSNWCHLKASPAHCQSLRESLASSDQRGYRLPNQCSIGQRCPYNSDRWEMKIASYKCLNARFSNQTSSGNGDNDLPFKAGIVVVQSKIWKRSISISERKSSNRRCPMARSLSGTKKMPLIDGENDRQNEGVTVFACRSTDPHRFLSIVRGTRSPFAGISWTKNSVPEEAPKCIRRKRREFPESYRRCHCPIASTSGGANKRAHYEKTPHKTSALIWVDILCDNAICLIPPSQKNVLHLDFLLPIYS</sequence>
<comment type="caution">
    <text evidence="1">The sequence shown here is derived from an EMBL/GenBank/DDBJ whole genome shotgun (WGS) entry which is preliminary data.</text>
</comment>
<keyword evidence="2" id="KW-1185">Reference proteome</keyword>
<protein>
    <submittedName>
        <fullName evidence="1">Uncharacterized protein</fullName>
    </submittedName>
</protein>
<proteinExistence type="predicted"/>
<organism evidence="1 2">
    <name type="scientific">Caerostris extrusa</name>
    <name type="common">Bark spider</name>
    <name type="synonym">Caerostris bankana</name>
    <dbReference type="NCBI Taxonomy" id="172846"/>
    <lineage>
        <taxon>Eukaryota</taxon>
        <taxon>Metazoa</taxon>
        <taxon>Ecdysozoa</taxon>
        <taxon>Arthropoda</taxon>
        <taxon>Chelicerata</taxon>
        <taxon>Arachnida</taxon>
        <taxon>Araneae</taxon>
        <taxon>Araneomorphae</taxon>
        <taxon>Entelegynae</taxon>
        <taxon>Araneoidea</taxon>
        <taxon>Araneidae</taxon>
        <taxon>Caerostris</taxon>
    </lineage>
</organism>
<dbReference type="Proteomes" id="UP001054945">
    <property type="component" value="Unassembled WGS sequence"/>
</dbReference>
<gene>
    <name evidence="1" type="ORF">CEXT_282651</name>
</gene>
<name>A0AAV4WDJ7_CAEEX</name>
<evidence type="ECO:0000313" key="1">
    <source>
        <dbReference type="EMBL" id="GIY80150.1"/>
    </source>
</evidence>
<dbReference type="AlphaFoldDB" id="A0AAV4WDJ7"/>
<accession>A0AAV4WDJ7</accession>
<reference evidence="1 2" key="1">
    <citation type="submission" date="2021-06" db="EMBL/GenBank/DDBJ databases">
        <title>Caerostris extrusa draft genome.</title>
        <authorList>
            <person name="Kono N."/>
            <person name="Arakawa K."/>
        </authorList>
    </citation>
    <scope>NUCLEOTIDE SEQUENCE [LARGE SCALE GENOMIC DNA]</scope>
</reference>
<evidence type="ECO:0000313" key="2">
    <source>
        <dbReference type="Proteomes" id="UP001054945"/>
    </source>
</evidence>
<dbReference type="EMBL" id="BPLR01015975">
    <property type="protein sequence ID" value="GIY80150.1"/>
    <property type="molecule type" value="Genomic_DNA"/>
</dbReference>